<feature type="chain" id="PRO_5046891109" description="DUF3068 domain-containing protein" evidence="3">
    <location>
        <begin position="21"/>
        <end position="315"/>
    </location>
</feature>
<organism evidence="4 5">
    <name type="scientific">Nocardioides koreensis</name>
    <dbReference type="NCBI Taxonomy" id="433651"/>
    <lineage>
        <taxon>Bacteria</taxon>
        <taxon>Bacillati</taxon>
        <taxon>Actinomycetota</taxon>
        <taxon>Actinomycetes</taxon>
        <taxon>Propionibacteriales</taxon>
        <taxon>Nocardioidaceae</taxon>
        <taxon>Nocardioides</taxon>
    </lineage>
</organism>
<feature type="region of interest" description="Disordered" evidence="1">
    <location>
        <begin position="295"/>
        <end position="315"/>
    </location>
</feature>
<keyword evidence="2" id="KW-0472">Membrane</keyword>
<keyword evidence="5" id="KW-1185">Reference proteome</keyword>
<gene>
    <name evidence="4" type="ORF">GCM10009844_36940</name>
</gene>
<feature type="transmembrane region" description="Helical" evidence="2">
    <location>
        <begin position="270"/>
        <end position="289"/>
    </location>
</feature>
<protein>
    <recommendedName>
        <fullName evidence="6">DUF3068 domain-containing protein</fullName>
    </recommendedName>
</protein>
<dbReference type="RefSeq" id="WP_344155813.1">
    <property type="nucleotide sequence ID" value="NZ_BAAAQR010000013.1"/>
</dbReference>
<evidence type="ECO:0000256" key="2">
    <source>
        <dbReference type="SAM" id="Phobius"/>
    </source>
</evidence>
<keyword evidence="2" id="KW-1133">Transmembrane helix</keyword>
<evidence type="ECO:0000256" key="1">
    <source>
        <dbReference type="SAM" id="MobiDB-lite"/>
    </source>
</evidence>
<evidence type="ECO:0008006" key="6">
    <source>
        <dbReference type="Google" id="ProtNLM"/>
    </source>
</evidence>
<name>A0ABP5LY29_9ACTN</name>
<dbReference type="InterPro" id="IPR021424">
    <property type="entry name" value="PorA"/>
</dbReference>
<proteinExistence type="predicted"/>
<feature type="signal peptide" evidence="3">
    <location>
        <begin position="1"/>
        <end position="20"/>
    </location>
</feature>
<evidence type="ECO:0000313" key="4">
    <source>
        <dbReference type="EMBL" id="GAA2153058.1"/>
    </source>
</evidence>
<dbReference type="Proteomes" id="UP001501771">
    <property type="component" value="Unassembled WGS sequence"/>
</dbReference>
<comment type="caution">
    <text evidence="4">The sequence shown here is derived from an EMBL/GenBank/DDBJ whole genome shotgun (WGS) entry which is preliminary data.</text>
</comment>
<reference evidence="5" key="1">
    <citation type="journal article" date="2019" name="Int. J. Syst. Evol. Microbiol.">
        <title>The Global Catalogue of Microorganisms (GCM) 10K type strain sequencing project: providing services to taxonomists for standard genome sequencing and annotation.</title>
        <authorList>
            <consortium name="The Broad Institute Genomics Platform"/>
            <consortium name="The Broad Institute Genome Sequencing Center for Infectious Disease"/>
            <person name="Wu L."/>
            <person name="Ma J."/>
        </authorList>
    </citation>
    <scope>NUCLEOTIDE SEQUENCE [LARGE SCALE GENOMIC DNA]</scope>
    <source>
        <strain evidence="5">JCM 16022</strain>
    </source>
</reference>
<accession>A0ABP5LY29</accession>
<dbReference type="Pfam" id="PF11271">
    <property type="entry name" value="PorA"/>
    <property type="match status" value="1"/>
</dbReference>
<keyword evidence="3" id="KW-0732">Signal</keyword>
<evidence type="ECO:0000256" key="3">
    <source>
        <dbReference type="SAM" id="SignalP"/>
    </source>
</evidence>
<evidence type="ECO:0000313" key="5">
    <source>
        <dbReference type="Proteomes" id="UP001501771"/>
    </source>
</evidence>
<keyword evidence="2" id="KW-0812">Transmembrane</keyword>
<sequence>MKRKWLGSVLVALGAFLVVAAIVAQVWAPDNVKRTPIDVNNTTYLDGQADHLNPETGKLESDPVYALQINQTDSNKSDGEVAVFVQNTCVVIDTGQDRVCVSDKDPNLLTHEVDVFAADRHTALSLNDEKYVPDQTVEHTGLNNKWPFDAQKTTYPYWDGTLGRSVDAVYERTTEVKGLEAYVYRVDIKDEPAEVLDGVQGVYDDVKEISIDPRTGAILNTTENQQRYLEDGQKILDLQLEFTDDTQQAKVDEANTKWDQINLVLNILPVVGYAVGIPVLLVGLALLFVRRRNSGPGEVPVEDTERPTPAGTASR</sequence>
<dbReference type="EMBL" id="BAAAQR010000013">
    <property type="protein sequence ID" value="GAA2153058.1"/>
    <property type="molecule type" value="Genomic_DNA"/>
</dbReference>